<feature type="non-terminal residue" evidence="1">
    <location>
        <position position="30"/>
    </location>
</feature>
<dbReference type="EMBL" id="BARU01049982">
    <property type="protein sequence ID" value="GAH97788.1"/>
    <property type="molecule type" value="Genomic_DNA"/>
</dbReference>
<name>X1LUG4_9ZZZZ</name>
<feature type="non-terminal residue" evidence="1">
    <location>
        <position position="1"/>
    </location>
</feature>
<comment type="caution">
    <text evidence="1">The sequence shown here is derived from an EMBL/GenBank/DDBJ whole genome shotgun (WGS) entry which is preliminary data.</text>
</comment>
<reference evidence="1" key="1">
    <citation type="journal article" date="2014" name="Front. Microbiol.">
        <title>High frequency of phylogenetically diverse reductive dehalogenase-homologous genes in deep subseafloor sedimentary metagenomes.</title>
        <authorList>
            <person name="Kawai M."/>
            <person name="Futagami T."/>
            <person name="Toyoda A."/>
            <person name="Takaki Y."/>
            <person name="Nishi S."/>
            <person name="Hori S."/>
            <person name="Arai W."/>
            <person name="Tsubouchi T."/>
            <person name="Morono Y."/>
            <person name="Uchiyama I."/>
            <person name="Ito T."/>
            <person name="Fujiyama A."/>
            <person name="Inagaki F."/>
            <person name="Takami H."/>
        </authorList>
    </citation>
    <scope>NUCLEOTIDE SEQUENCE</scope>
    <source>
        <strain evidence="1">Expedition CK06-06</strain>
    </source>
</reference>
<proteinExistence type="predicted"/>
<gene>
    <name evidence="1" type="ORF">S03H2_73155</name>
</gene>
<organism evidence="1">
    <name type="scientific">marine sediment metagenome</name>
    <dbReference type="NCBI Taxonomy" id="412755"/>
    <lineage>
        <taxon>unclassified sequences</taxon>
        <taxon>metagenomes</taxon>
        <taxon>ecological metagenomes</taxon>
    </lineage>
</organism>
<sequence length="30" mass="3334">CKTAFSVNQHRELVEILTEEGLRGLFKGAS</sequence>
<protein>
    <submittedName>
        <fullName evidence="1">Uncharacterized protein</fullName>
    </submittedName>
</protein>
<dbReference type="AlphaFoldDB" id="X1LUG4"/>
<evidence type="ECO:0000313" key="1">
    <source>
        <dbReference type="EMBL" id="GAH97788.1"/>
    </source>
</evidence>
<accession>X1LUG4</accession>